<dbReference type="EMBL" id="KN831946">
    <property type="protein sequence ID" value="KIO13159.1"/>
    <property type="molecule type" value="Genomic_DNA"/>
</dbReference>
<accession>A0A0C3PW81</accession>
<reference evidence="1 2" key="1">
    <citation type="submission" date="2014-04" db="EMBL/GenBank/DDBJ databases">
        <authorList>
            <consortium name="DOE Joint Genome Institute"/>
            <person name="Kuo A."/>
            <person name="Kohler A."/>
            <person name="Costa M.D."/>
            <person name="Nagy L.G."/>
            <person name="Floudas D."/>
            <person name="Copeland A."/>
            <person name="Barry K.W."/>
            <person name="Cichocki N."/>
            <person name="Veneault-Fourrey C."/>
            <person name="LaButti K."/>
            <person name="Lindquist E.A."/>
            <person name="Lipzen A."/>
            <person name="Lundell T."/>
            <person name="Morin E."/>
            <person name="Murat C."/>
            <person name="Sun H."/>
            <person name="Tunlid A."/>
            <person name="Henrissat B."/>
            <person name="Grigoriev I.V."/>
            <person name="Hibbett D.S."/>
            <person name="Martin F."/>
            <person name="Nordberg H.P."/>
            <person name="Cantor M.N."/>
            <person name="Hua S.X."/>
        </authorList>
    </citation>
    <scope>NUCLEOTIDE SEQUENCE [LARGE SCALE GENOMIC DNA]</scope>
    <source>
        <strain evidence="1 2">Marx 270</strain>
    </source>
</reference>
<proteinExistence type="predicted"/>
<dbReference type="Proteomes" id="UP000054217">
    <property type="component" value="Unassembled WGS sequence"/>
</dbReference>
<dbReference type="HOGENOM" id="CLU_2469996_0_0_1"/>
<evidence type="ECO:0000313" key="1">
    <source>
        <dbReference type="EMBL" id="KIO13159.1"/>
    </source>
</evidence>
<dbReference type="AlphaFoldDB" id="A0A0C3PW81"/>
<evidence type="ECO:0000313" key="2">
    <source>
        <dbReference type="Proteomes" id="UP000054217"/>
    </source>
</evidence>
<reference evidence="2" key="2">
    <citation type="submission" date="2015-01" db="EMBL/GenBank/DDBJ databases">
        <title>Evolutionary Origins and Diversification of the Mycorrhizal Mutualists.</title>
        <authorList>
            <consortium name="DOE Joint Genome Institute"/>
            <consortium name="Mycorrhizal Genomics Consortium"/>
            <person name="Kohler A."/>
            <person name="Kuo A."/>
            <person name="Nagy L.G."/>
            <person name="Floudas D."/>
            <person name="Copeland A."/>
            <person name="Barry K.W."/>
            <person name="Cichocki N."/>
            <person name="Veneault-Fourrey C."/>
            <person name="LaButti K."/>
            <person name="Lindquist E.A."/>
            <person name="Lipzen A."/>
            <person name="Lundell T."/>
            <person name="Morin E."/>
            <person name="Murat C."/>
            <person name="Riley R."/>
            <person name="Ohm R."/>
            <person name="Sun H."/>
            <person name="Tunlid A."/>
            <person name="Henrissat B."/>
            <person name="Grigoriev I.V."/>
            <person name="Hibbett D.S."/>
            <person name="Martin F."/>
        </authorList>
    </citation>
    <scope>NUCLEOTIDE SEQUENCE [LARGE SCALE GENOMIC DNA]</scope>
    <source>
        <strain evidence="2">Marx 270</strain>
    </source>
</reference>
<protein>
    <submittedName>
        <fullName evidence="1">Uncharacterized protein</fullName>
    </submittedName>
</protein>
<name>A0A0C3PW81_PISTI</name>
<sequence>MLGFSLSLSSDTPHNLPVWCQWTPSSCQRIRGLSYRSVYSGQSSDFSNLFSRKGRLVDLVEMACLQLWMMFRYPLPCVTPSLFRALIT</sequence>
<organism evidence="1 2">
    <name type="scientific">Pisolithus tinctorius Marx 270</name>
    <dbReference type="NCBI Taxonomy" id="870435"/>
    <lineage>
        <taxon>Eukaryota</taxon>
        <taxon>Fungi</taxon>
        <taxon>Dikarya</taxon>
        <taxon>Basidiomycota</taxon>
        <taxon>Agaricomycotina</taxon>
        <taxon>Agaricomycetes</taxon>
        <taxon>Agaricomycetidae</taxon>
        <taxon>Boletales</taxon>
        <taxon>Sclerodermatineae</taxon>
        <taxon>Pisolithaceae</taxon>
        <taxon>Pisolithus</taxon>
    </lineage>
</organism>
<keyword evidence="2" id="KW-1185">Reference proteome</keyword>
<dbReference type="InParanoid" id="A0A0C3PW81"/>
<gene>
    <name evidence="1" type="ORF">M404DRAFT_561780</name>
</gene>